<protein>
    <submittedName>
        <fullName evidence="2">Uncharacterized protein</fullName>
    </submittedName>
</protein>
<evidence type="ECO:0000313" key="2">
    <source>
        <dbReference type="EMBL" id="KZC15085.1"/>
    </source>
</evidence>
<feature type="region of interest" description="Disordered" evidence="1">
    <location>
        <begin position="1"/>
        <end position="95"/>
    </location>
</feature>
<evidence type="ECO:0000313" key="3">
    <source>
        <dbReference type="Proteomes" id="UP000076502"/>
    </source>
</evidence>
<accession>A0A154PT45</accession>
<organism evidence="2 3">
    <name type="scientific">Dufourea novaeangliae</name>
    <name type="common">Sweat bee</name>
    <dbReference type="NCBI Taxonomy" id="178035"/>
    <lineage>
        <taxon>Eukaryota</taxon>
        <taxon>Metazoa</taxon>
        <taxon>Ecdysozoa</taxon>
        <taxon>Arthropoda</taxon>
        <taxon>Hexapoda</taxon>
        <taxon>Insecta</taxon>
        <taxon>Pterygota</taxon>
        <taxon>Neoptera</taxon>
        <taxon>Endopterygota</taxon>
        <taxon>Hymenoptera</taxon>
        <taxon>Apocrita</taxon>
        <taxon>Aculeata</taxon>
        <taxon>Apoidea</taxon>
        <taxon>Anthophila</taxon>
        <taxon>Halictidae</taxon>
        <taxon>Rophitinae</taxon>
        <taxon>Dufourea</taxon>
    </lineage>
</organism>
<dbReference type="EMBL" id="KQ435216">
    <property type="protein sequence ID" value="KZC15085.1"/>
    <property type="molecule type" value="Genomic_DNA"/>
</dbReference>
<keyword evidence="3" id="KW-1185">Reference proteome</keyword>
<dbReference type="Proteomes" id="UP000076502">
    <property type="component" value="Unassembled WGS sequence"/>
</dbReference>
<gene>
    <name evidence="2" type="ORF">WN55_09808</name>
</gene>
<reference evidence="2 3" key="1">
    <citation type="submission" date="2015-07" db="EMBL/GenBank/DDBJ databases">
        <title>The genome of Dufourea novaeangliae.</title>
        <authorList>
            <person name="Pan H."/>
            <person name="Kapheim K."/>
        </authorList>
    </citation>
    <scope>NUCLEOTIDE SEQUENCE [LARGE SCALE GENOMIC DNA]</scope>
    <source>
        <strain evidence="2">0120121106</strain>
        <tissue evidence="2">Whole body</tissue>
    </source>
</reference>
<evidence type="ECO:0000256" key="1">
    <source>
        <dbReference type="SAM" id="MobiDB-lite"/>
    </source>
</evidence>
<proteinExistence type="predicted"/>
<feature type="compositionally biased region" description="Basic and acidic residues" evidence="1">
    <location>
        <begin position="1"/>
        <end position="20"/>
    </location>
</feature>
<name>A0A154PT45_DUFNO</name>
<sequence>MSREESIQEAARRRSLKLMEDMGETMTPKNWDDWSQSEETGTETGGQEEVQERMEVSAARGEEPEEEEDELTVILGDDDRGRETSTSYSPITSPISEWGNEAELEEEPVAEMMEGEGVPVGWDPNNDLEDWRRLMEGINFETKMMVERGVLVSDEWILVFERREEVEPEIIGARIEETREEEIDDIIWV</sequence>
<dbReference type="AlphaFoldDB" id="A0A154PT45"/>
<feature type="compositionally biased region" description="Low complexity" evidence="1">
    <location>
        <begin position="84"/>
        <end position="95"/>
    </location>
</feature>